<dbReference type="EMBL" id="JAACJM010000228">
    <property type="protein sequence ID" value="KAF5336285.1"/>
    <property type="molecule type" value="Genomic_DNA"/>
</dbReference>
<gene>
    <name evidence="3" type="ORF">D9758_014493</name>
</gene>
<comment type="caution">
    <text evidence="3">The sequence shown here is derived from an EMBL/GenBank/DDBJ whole genome shotgun (WGS) entry which is preliminary data.</text>
</comment>
<keyword evidence="4" id="KW-1185">Reference proteome</keyword>
<organism evidence="3 4">
    <name type="scientific">Tetrapyrgos nigripes</name>
    <dbReference type="NCBI Taxonomy" id="182062"/>
    <lineage>
        <taxon>Eukaryota</taxon>
        <taxon>Fungi</taxon>
        <taxon>Dikarya</taxon>
        <taxon>Basidiomycota</taxon>
        <taxon>Agaricomycotina</taxon>
        <taxon>Agaricomycetes</taxon>
        <taxon>Agaricomycetidae</taxon>
        <taxon>Agaricales</taxon>
        <taxon>Marasmiineae</taxon>
        <taxon>Marasmiaceae</taxon>
        <taxon>Tetrapyrgos</taxon>
    </lineage>
</organism>
<keyword evidence="1" id="KW-1133">Transmembrane helix</keyword>
<name>A0A8H5C6Q5_9AGAR</name>
<keyword evidence="1" id="KW-0812">Transmembrane</keyword>
<feature type="transmembrane region" description="Helical" evidence="1">
    <location>
        <begin position="198"/>
        <end position="223"/>
    </location>
</feature>
<sequence>MRSFSIFTTLAAFAAVSYAALPSVGEVPSIPAMAPVPGLQGINGVSAMKMPSVPAMPTIPDANSMMAVPKLIARCDCRSLPDIINDAITQVSPLVAQLKSLTPTTCTVEKVTPIISKIKDVISSAITEVKTLISAKISDAEALASTTTTGATASANSVLSHIELCKLIATLYTLIFSSFTLVLNIVAKVEYNGICGLFAEVATLLATLLQLICSLVGGLTLILHGLLSVDLSVIIELNLTDAFSFIFKAIPGY</sequence>
<protein>
    <submittedName>
        <fullName evidence="3">Uncharacterized protein</fullName>
    </submittedName>
</protein>
<dbReference type="OrthoDB" id="3265564at2759"/>
<keyword evidence="1" id="KW-0472">Membrane</keyword>
<evidence type="ECO:0000313" key="4">
    <source>
        <dbReference type="Proteomes" id="UP000559256"/>
    </source>
</evidence>
<feature type="transmembrane region" description="Helical" evidence="1">
    <location>
        <begin position="167"/>
        <end position="186"/>
    </location>
</feature>
<accession>A0A8H5C6Q5</accession>
<dbReference type="AlphaFoldDB" id="A0A8H5C6Q5"/>
<keyword evidence="2" id="KW-0732">Signal</keyword>
<feature type="chain" id="PRO_5034106038" evidence="2">
    <location>
        <begin position="20"/>
        <end position="253"/>
    </location>
</feature>
<evidence type="ECO:0000313" key="3">
    <source>
        <dbReference type="EMBL" id="KAF5336285.1"/>
    </source>
</evidence>
<proteinExistence type="predicted"/>
<dbReference type="Proteomes" id="UP000559256">
    <property type="component" value="Unassembled WGS sequence"/>
</dbReference>
<evidence type="ECO:0000256" key="1">
    <source>
        <dbReference type="SAM" id="Phobius"/>
    </source>
</evidence>
<evidence type="ECO:0000256" key="2">
    <source>
        <dbReference type="SAM" id="SignalP"/>
    </source>
</evidence>
<feature type="signal peptide" evidence="2">
    <location>
        <begin position="1"/>
        <end position="19"/>
    </location>
</feature>
<reference evidence="3 4" key="1">
    <citation type="journal article" date="2020" name="ISME J.">
        <title>Uncovering the hidden diversity of litter-decomposition mechanisms in mushroom-forming fungi.</title>
        <authorList>
            <person name="Floudas D."/>
            <person name="Bentzer J."/>
            <person name="Ahren D."/>
            <person name="Johansson T."/>
            <person name="Persson P."/>
            <person name="Tunlid A."/>
        </authorList>
    </citation>
    <scope>NUCLEOTIDE SEQUENCE [LARGE SCALE GENOMIC DNA]</scope>
    <source>
        <strain evidence="3 4">CBS 291.85</strain>
    </source>
</reference>